<dbReference type="EC" id="3.6.3.28" evidence="8"/>
<evidence type="ECO:0000256" key="4">
    <source>
        <dbReference type="ARBA" id="ARBA00022741"/>
    </source>
</evidence>
<dbReference type="InterPro" id="IPR003593">
    <property type="entry name" value="AAA+_ATPase"/>
</dbReference>
<dbReference type="InterPro" id="IPR050166">
    <property type="entry name" value="ABC_transporter_ATP-bind"/>
</dbReference>
<name>A0A3P3XHB5_9SPIR</name>
<evidence type="ECO:0000256" key="1">
    <source>
        <dbReference type="ARBA" id="ARBA00004202"/>
    </source>
</evidence>
<feature type="domain" description="ABC transporter" evidence="7">
    <location>
        <begin position="2"/>
        <end position="248"/>
    </location>
</feature>
<dbReference type="InterPro" id="IPR017871">
    <property type="entry name" value="ABC_transporter-like_CS"/>
</dbReference>
<keyword evidence="6" id="KW-0472">Membrane</keyword>
<evidence type="ECO:0000256" key="5">
    <source>
        <dbReference type="ARBA" id="ARBA00022840"/>
    </source>
</evidence>
<dbReference type="PANTHER" id="PTHR42788:SF7">
    <property type="entry name" value="NITRATE ABC TRANSPORTER ATP-BINDING PROTEIN"/>
    <property type="match status" value="1"/>
</dbReference>
<evidence type="ECO:0000256" key="2">
    <source>
        <dbReference type="ARBA" id="ARBA00022448"/>
    </source>
</evidence>
<dbReference type="PANTHER" id="PTHR42788">
    <property type="entry name" value="TAURINE IMPORT ATP-BINDING PROTEIN-RELATED"/>
    <property type="match status" value="1"/>
</dbReference>
<reference evidence="8" key="1">
    <citation type="submission" date="2017-02" db="EMBL/GenBank/DDBJ databases">
        <authorList>
            <person name="Regsiter A."/>
            <person name="William W."/>
        </authorList>
    </citation>
    <scope>NUCLEOTIDE SEQUENCE</scope>
    <source>
        <strain evidence="8">Bib</strain>
    </source>
</reference>
<keyword evidence="4" id="KW-0547">Nucleotide-binding</keyword>
<evidence type="ECO:0000256" key="3">
    <source>
        <dbReference type="ARBA" id="ARBA00022475"/>
    </source>
</evidence>
<dbReference type="InterPro" id="IPR003439">
    <property type="entry name" value="ABC_transporter-like_ATP-bd"/>
</dbReference>
<evidence type="ECO:0000259" key="7">
    <source>
        <dbReference type="PROSITE" id="PS50893"/>
    </source>
</evidence>
<gene>
    <name evidence="8" type="ORF">SPIROBIBN47_210023</name>
</gene>
<organism evidence="8">
    <name type="scientific">uncultured spirochete</name>
    <dbReference type="NCBI Taxonomy" id="156406"/>
    <lineage>
        <taxon>Bacteria</taxon>
        <taxon>Pseudomonadati</taxon>
        <taxon>Spirochaetota</taxon>
        <taxon>Spirochaetia</taxon>
        <taxon>Spirochaetales</taxon>
        <taxon>environmental samples</taxon>
    </lineage>
</organism>
<dbReference type="Gene3D" id="3.40.50.300">
    <property type="entry name" value="P-loop containing nucleotide triphosphate hydrolases"/>
    <property type="match status" value="1"/>
</dbReference>
<dbReference type="SUPFAM" id="SSF52540">
    <property type="entry name" value="P-loop containing nucleoside triphosphate hydrolases"/>
    <property type="match status" value="1"/>
</dbReference>
<evidence type="ECO:0000256" key="6">
    <source>
        <dbReference type="ARBA" id="ARBA00023136"/>
    </source>
</evidence>
<keyword evidence="3" id="KW-1003">Cell membrane</keyword>
<comment type="subcellular location">
    <subcellularLocation>
        <location evidence="1">Cell membrane</location>
        <topology evidence="1">Peripheral membrane protein</topology>
    </subcellularLocation>
</comment>
<keyword evidence="5" id="KW-0067">ATP-binding</keyword>
<dbReference type="GO" id="GO:0005524">
    <property type="term" value="F:ATP binding"/>
    <property type="evidence" value="ECO:0007669"/>
    <property type="project" value="UniProtKB-KW"/>
</dbReference>
<protein>
    <submittedName>
        <fullName evidence="8">Phosphonate-transporting ATPase</fullName>
        <ecNumber evidence="8">3.6.3.28</ecNumber>
    </submittedName>
</protein>
<proteinExistence type="predicted"/>
<dbReference type="PROSITE" id="PS50893">
    <property type="entry name" value="ABC_TRANSPORTER_2"/>
    <property type="match status" value="1"/>
</dbReference>
<dbReference type="GO" id="GO:0016887">
    <property type="term" value="F:ATP hydrolysis activity"/>
    <property type="evidence" value="ECO:0007669"/>
    <property type="project" value="InterPro"/>
</dbReference>
<evidence type="ECO:0000313" key="8">
    <source>
        <dbReference type="EMBL" id="SLM11661.1"/>
    </source>
</evidence>
<dbReference type="AlphaFoldDB" id="A0A3P3XHB5"/>
<dbReference type="SMART" id="SM00382">
    <property type="entry name" value="AAA"/>
    <property type="match status" value="1"/>
</dbReference>
<keyword evidence="8" id="KW-0378">Hydrolase</keyword>
<dbReference type="GO" id="GO:0005886">
    <property type="term" value="C:plasma membrane"/>
    <property type="evidence" value="ECO:0007669"/>
    <property type="project" value="UniProtKB-SubCell"/>
</dbReference>
<keyword evidence="2" id="KW-0813">Transport</keyword>
<accession>A0A3P3XHB5</accession>
<dbReference type="Pfam" id="PF00005">
    <property type="entry name" value="ABC_tran"/>
    <property type="match status" value="1"/>
</dbReference>
<dbReference type="PROSITE" id="PS00211">
    <property type="entry name" value="ABC_TRANSPORTER_1"/>
    <property type="match status" value="1"/>
</dbReference>
<sequence length="263" mass="28578">MISVHDILVSFSLGGGAEHTVLRNLTLEVKRGQTVSIIGSNGAGKSTLLNAIAGTVPLQAGKILFDGQDVTPLPEWERAIHVGRVRQDPLAGTAGDMTVLDNLALAARKGPRRFRIATPPKFAREMAERVAELGMGLENRLHENVSRLSGGQRQALTLLMAVLSRPSVLLLDEHTAALDPANAEIVGELTRRFIEEFQLTALIVTHDMKRALDQASRVVMMHEGSIIADLSGPEKDRMDVPGLVRLFKQARGAEYAEDRDLLS</sequence>
<dbReference type="InterPro" id="IPR027417">
    <property type="entry name" value="P-loop_NTPase"/>
</dbReference>
<dbReference type="EMBL" id="FWDM01000014">
    <property type="protein sequence ID" value="SLM11661.1"/>
    <property type="molecule type" value="Genomic_DNA"/>
</dbReference>